<dbReference type="AlphaFoldDB" id="A0A128EYP6"/>
<keyword evidence="7" id="KW-0997">Cell inner membrane</keyword>
<evidence type="ECO:0000259" key="8">
    <source>
        <dbReference type="Pfam" id="PF04290"/>
    </source>
</evidence>
<dbReference type="OrthoDB" id="6900059at2"/>
<keyword evidence="2 7" id="KW-0813">Transport</keyword>
<dbReference type="InterPro" id="IPR055348">
    <property type="entry name" value="DctQ"/>
</dbReference>
<evidence type="ECO:0000256" key="4">
    <source>
        <dbReference type="ARBA" id="ARBA00022692"/>
    </source>
</evidence>
<evidence type="ECO:0000256" key="7">
    <source>
        <dbReference type="RuleBase" id="RU369079"/>
    </source>
</evidence>
<keyword evidence="10" id="KW-1185">Reference proteome</keyword>
<evidence type="ECO:0000313" key="10">
    <source>
        <dbReference type="Proteomes" id="UP000073601"/>
    </source>
</evidence>
<dbReference type="RefSeq" id="WP_062706297.1">
    <property type="nucleotide sequence ID" value="NZ_CAWRCI010000006.1"/>
</dbReference>
<evidence type="ECO:0000256" key="6">
    <source>
        <dbReference type="ARBA" id="ARBA00023136"/>
    </source>
</evidence>
<feature type="domain" description="Tripartite ATP-independent periplasmic transporters DctQ component" evidence="8">
    <location>
        <begin position="22"/>
        <end position="151"/>
    </location>
</feature>
<reference evidence="10" key="1">
    <citation type="submission" date="2016-02" db="EMBL/GenBank/DDBJ databases">
        <authorList>
            <person name="Rodrigo-Torres Lidia"/>
            <person name="Arahal R.David."/>
        </authorList>
    </citation>
    <scope>NUCLEOTIDE SEQUENCE [LARGE SCALE GENOMIC DNA]</scope>
    <source>
        <strain evidence="10">CECT 8713</strain>
    </source>
</reference>
<feature type="transmembrane region" description="Helical" evidence="7">
    <location>
        <begin position="127"/>
        <end position="147"/>
    </location>
</feature>
<evidence type="ECO:0000256" key="5">
    <source>
        <dbReference type="ARBA" id="ARBA00022989"/>
    </source>
</evidence>
<evidence type="ECO:0000256" key="1">
    <source>
        <dbReference type="ARBA" id="ARBA00004651"/>
    </source>
</evidence>
<feature type="transmembrane region" description="Helical" evidence="7">
    <location>
        <begin position="12"/>
        <end position="35"/>
    </location>
</feature>
<evidence type="ECO:0000256" key="3">
    <source>
        <dbReference type="ARBA" id="ARBA00022475"/>
    </source>
</evidence>
<sequence>MSGEVVNRYSLILSALCFMLGAMMTVLDVFLRAIWNANLPGVIEATALSIGLGALLSMPACYLKDSNVTARLLSELKPKLFERPLLILGSAFSLVFAISLFYIMTTYVIESWGTPESTPDLGLPKDLLLLLISLSFFIAILAASMRLTKALKGVN</sequence>
<feature type="transmembrane region" description="Helical" evidence="7">
    <location>
        <begin position="84"/>
        <end position="107"/>
    </location>
</feature>
<accession>A0A128EYP6</accession>
<keyword evidence="5 7" id="KW-1133">Transmembrane helix</keyword>
<proteinExistence type="inferred from homology"/>
<comment type="similarity">
    <text evidence="7">Belongs to the TRAP transporter small permease family.</text>
</comment>
<keyword evidence="4 7" id="KW-0812">Transmembrane</keyword>
<feature type="transmembrane region" description="Helical" evidence="7">
    <location>
        <begin position="41"/>
        <end position="63"/>
    </location>
</feature>
<comment type="function">
    <text evidence="7">Part of the tripartite ATP-independent periplasmic (TRAP) transport system.</text>
</comment>
<dbReference type="Proteomes" id="UP000073601">
    <property type="component" value="Unassembled WGS sequence"/>
</dbReference>
<keyword evidence="6 7" id="KW-0472">Membrane</keyword>
<evidence type="ECO:0000256" key="2">
    <source>
        <dbReference type="ARBA" id="ARBA00022448"/>
    </source>
</evidence>
<keyword evidence="3" id="KW-1003">Cell membrane</keyword>
<comment type="subcellular location">
    <subcellularLocation>
        <location evidence="7">Cell inner membrane</location>
        <topology evidence="7">Multi-pass membrane protein</topology>
    </subcellularLocation>
    <subcellularLocation>
        <location evidence="1">Cell membrane</location>
        <topology evidence="1">Multi-pass membrane protein</topology>
    </subcellularLocation>
</comment>
<dbReference type="GO" id="GO:0005886">
    <property type="term" value="C:plasma membrane"/>
    <property type="evidence" value="ECO:0007669"/>
    <property type="project" value="UniProtKB-SubCell"/>
</dbReference>
<name>A0A128EYP6_9GAMM</name>
<organism evidence="9 10">
    <name type="scientific">Grimontia marina</name>
    <dbReference type="NCBI Taxonomy" id="646534"/>
    <lineage>
        <taxon>Bacteria</taxon>
        <taxon>Pseudomonadati</taxon>
        <taxon>Pseudomonadota</taxon>
        <taxon>Gammaproteobacteria</taxon>
        <taxon>Vibrionales</taxon>
        <taxon>Vibrionaceae</taxon>
        <taxon>Grimontia</taxon>
    </lineage>
</organism>
<dbReference type="EMBL" id="FIZY01000006">
    <property type="protein sequence ID" value="CZF79365.1"/>
    <property type="molecule type" value="Genomic_DNA"/>
</dbReference>
<comment type="subunit">
    <text evidence="7">The complex comprises the extracytoplasmic solute receptor protein and the two transmembrane proteins.</text>
</comment>
<dbReference type="Pfam" id="PF04290">
    <property type="entry name" value="DctQ"/>
    <property type="match status" value="1"/>
</dbReference>
<dbReference type="GO" id="GO:0022857">
    <property type="term" value="F:transmembrane transporter activity"/>
    <property type="evidence" value="ECO:0007669"/>
    <property type="project" value="UniProtKB-UniRule"/>
</dbReference>
<protein>
    <recommendedName>
        <fullName evidence="7">TRAP transporter small permease protein</fullName>
    </recommendedName>
</protein>
<evidence type="ECO:0000313" key="9">
    <source>
        <dbReference type="EMBL" id="CZF79365.1"/>
    </source>
</evidence>
<gene>
    <name evidence="9" type="ORF">GMA8713_00941</name>
</gene>